<dbReference type="GO" id="GO:0016787">
    <property type="term" value="F:hydrolase activity"/>
    <property type="evidence" value="ECO:0007669"/>
    <property type="project" value="UniProtKB-KW"/>
</dbReference>
<dbReference type="InterPro" id="IPR021109">
    <property type="entry name" value="Peptidase_aspartic_dom_sf"/>
</dbReference>
<sequence length="303" mass="32880">MIPVKVNGKDAEALVDSGSVVSLIQPHLLDHLPSKETVAVSCVHGDTKLYPTCLVHLTTVKGSCELKVGVVPSLPVPVLVGRDCPLYKRLRHQKEGRPKNPRRAKGKREKGQIATPGTSPQQFPKVVCAVPEEQRGNQSSSADEANDNPFVAFPEDLSTGDEEGEVALLPSLKGQFGTAQMEDPNLLHARSNVTEIEGKPVPGVGELTCPHFLIKNNLLYYAKEVEGQRRDLLVVPKQYVSTVLHLAHSHVLGAHLGVEKTRQRIGSRFHWPGVVPGGHSLEEHDNESDCTGAASPIQPSWDS</sequence>
<dbReference type="FunFam" id="1.10.340.70:FF:000001">
    <property type="entry name" value="Retrovirus-related Pol polyprotein from transposon gypsy-like Protein"/>
    <property type="match status" value="1"/>
</dbReference>
<dbReference type="Gene3D" id="2.40.70.10">
    <property type="entry name" value="Acid Proteases"/>
    <property type="match status" value="1"/>
</dbReference>
<evidence type="ECO:0000313" key="7">
    <source>
        <dbReference type="RefSeq" id="XP_034064089.1"/>
    </source>
</evidence>
<evidence type="ECO:0000256" key="1">
    <source>
        <dbReference type="ARBA" id="ARBA00022801"/>
    </source>
</evidence>
<dbReference type="CDD" id="cd00303">
    <property type="entry name" value="retropepsin_like"/>
    <property type="match status" value="1"/>
</dbReference>
<name>A0A6P8TJ64_GYMAC</name>
<proteinExistence type="predicted"/>
<evidence type="ECO:0000259" key="4">
    <source>
        <dbReference type="Pfam" id="PF00077"/>
    </source>
</evidence>
<dbReference type="Proteomes" id="UP000515161">
    <property type="component" value="Unplaced"/>
</dbReference>
<evidence type="ECO:0000259" key="5">
    <source>
        <dbReference type="Pfam" id="PF17921"/>
    </source>
</evidence>
<feature type="domain" description="Retropepsins" evidence="4">
    <location>
        <begin position="2"/>
        <end position="84"/>
    </location>
</feature>
<feature type="compositionally biased region" description="Basic residues" evidence="3">
    <location>
        <begin position="99"/>
        <end position="108"/>
    </location>
</feature>
<organism evidence="6 7">
    <name type="scientific">Gymnodraco acuticeps</name>
    <name type="common">Antarctic dragonfish</name>
    <dbReference type="NCBI Taxonomy" id="8218"/>
    <lineage>
        <taxon>Eukaryota</taxon>
        <taxon>Metazoa</taxon>
        <taxon>Chordata</taxon>
        <taxon>Craniata</taxon>
        <taxon>Vertebrata</taxon>
        <taxon>Euteleostomi</taxon>
        <taxon>Actinopterygii</taxon>
        <taxon>Neopterygii</taxon>
        <taxon>Teleostei</taxon>
        <taxon>Neoteleostei</taxon>
        <taxon>Acanthomorphata</taxon>
        <taxon>Eupercaria</taxon>
        <taxon>Perciformes</taxon>
        <taxon>Notothenioidei</taxon>
        <taxon>Bathydraconidae</taxon>
        <taxon>Gymnodraco</taxon>
    </lineage>
</organism>
<keyword evidence="1" id="KW-0378">Hydrolase</keyword>
<dbReference type="KEGG" id="gacu:117541099"/>
<protein>
    <recommendedName>
        <fullName evidence="2">Gypsy retrotransposon integrase-like protein 1</fullName>
    </recommendedName>
</protein>
<reference evidence="7" key="1">
    <citation type="submission" date="2025-08" db="UniProtKB">
        <authorList>
            <consortium name="RefSeq"/>
        </authorList>
    </citation>
    <scope>IDENTIFICATION</scope>
</reference>
<keyword evidence="6" id="KW-1185">Reference proteome</keyword>
<gene>
    <name evidence="7" type="primary">LOC117541099</name>
</gene>
<dbReference type="InterPro" id="IPR041588">
    <property type="entry name" value="Integrase_H2C2"/>
</dbReference>
<dbReference type="InParanoid" id="A0A6P8TJ64"/>
<dbReference type="AlphaFoldDB" id="A0A6P8TJ64"/>
<dbReference type="OrthoDB" id="8964090at2759"/>
<dbReference type="GeneID" id="117541099"/>
<evidence type="ECO:0000256" key="2">
    <source>
        <dbReference type="ARBA" id="ARBA00039658"/>
    </source>
</evidence>
<dbReference type="Gene3D" id="1.10.340.70">
    <property type="match status" value="1"/>
</dbReference>
<feature type="region of interest" description="Disordered" evidence="3">
    <location>
        <begin position="90"/>
        <end position="157"/>
    </location>
</feature>
<dbReference type="InterPro" id="IPR018061">
    <property type="entry name" value="Retropepsins"/>
</dbReference>
<accession>A0A6P8TJ64</accession>
<feature type="domain" description="Integrase zinc-binding" evidence="5">
    <location>
        <begin position="235"/>
        <end position="273"/>
    </location>
</feature>
<evidence type="ECO:0000256" key="3">
    <source>
        <dbReference type="SAM" id="MobiDB-lite"/>
    </source>
</evidence>
<dbReference type="SUPFAM" id="SSF50630">
    <property type="entry name" value="Acid proteases"/>
    <property type="match status" value="1"/>
</dbReference>
<dbReference type="Pfam" id="PF17921">
    <property type="entry name" value="Integrase_H2C2"/>
    <property type="match status" value="1"/>
</dbReference>
<dbReference type="RefSeq" id="XP_034064089.1">
    <property type="nucleotide sequence ID" value="XM_034208198.1"/>
</dbReference>
<dbReference type="PANTHER" id="PTHR46888:SF1">
    <property type="entry name" value="RIBONUCLEASE H"/>
    <property type="match status" value="1"/>
</dbReference>
<dbReference type="Pfam" id="PF00077">
    <property type="entry name" value="RVP"/>
    <property type="match status" value="1"/>
</dbReference>
<feature type="region of interest" description="Disordered" evidence="3">
    <location>
        <begin position="276"/>
        <end position="303"/>
    </location>
</feature>
<dbReference type="PANTHER" id="PTHR46888">
    <property type="entry name" value="ZINC KNUCKLE DOMAINCONTAINING PROTEIN-RELATED"/>
    <property type="match status" value="1"/>
</dbReference>
<evidence type="ECO:0000313" key="6">
    <source>
        <dbReference type="Proteomes" id="UP000515161"/>
    </source>
</evidence>